<protein>
    <submittedName>
        <fullName evidence="1">Uncharacterized protein</fullName>
    </submittedName>
</protein>
<feature type="non-terminal residue" evidence="1">
    <location>
        <position position="1"/>
    </location>
</feature>
<name>A0A7J6PVP2_PEROL</name>
<organism evidence="1 2">
    <name type="scientific">Perkinsus olseni</name>
    <name type="common">Perkinsus atlanticus</name>
    <dbReference type="NCBI Taxonomy" id="32597"/>
    <lineage>
        <taxon>Eukaryota</taxon>
        <taxon>Sar</taxon>
        <taxon>Alveolata</taxon>
        <taxon>Perkinsozoa</taxon>
        <taxon>Perkinsea</taxon>
        <taxon>Perkinsida</taxon>
        <taxon>Perkinsidae</taxon>
        <taxon>Perkinsus</taxon>
    </lineage>
</organism>
<dbReference type="AlphaFoldDB" id="A0A7J6PVP2"/>
<evidence type="ECO:0000313" key="1">
    <source>
        <dbReference type="EMBL" id="KAF4700259.1"/>
    </source>
</evidence>
<gene>
    <name evidence="1" type="ORF">FOZ62_025850</name>
</gene>
<accession>A0A7J6PVP2</accession>
<dbReference type="Proteomes" id="UP000574390">
    <property type="component" value="Unassembled WGS sequence"/>
</dbReference>
<reference evidence="1 2" key="1">
    <citation type="submission" date="2020-04" db="EMBL/GenBank/DDBJ databases">
        <title>Perkinsus olseni comparative genomics.</title>
        <authorList>
            <person name="Bogema D.R."/>
        </authorList>
    </citation>
    <scope>NUCLEOTIDE SEQUENCE [LARGE SCALE GENOMIC DNA]</scope>
    <source>
        <strain evidence="1">ATCC PRA-205</strain>
    </source>
</reference>
<evidence type="ECO:0000313" key="2">
    <source>
        <dbReference type="Proteomes" id="UP000574390"/>
    </source>
</evidence>
<dbReference type="EMBL" id="JABANM010034059">
    <property type="protein sequence ID" value="KAF4700259.1"/>
    <property type="molecule type" value="Genomic_DNA"/>
</dbReference>
<comment type="caution">
    <text evidence="1">The sequence shown here is derived from an EMBL/GenBank/DDBJ whole genome shotgun (WGS) entry which is preliminary data.</text>
</comment>
<sequence>STREASSGSRRRELDRLVDFHLAATDPGMNAVARYRHPLTEADLRVAGELLLSTGPSTETEIRQMDYLIKDIVYGSGDWMPADEDDCLGSSYKAASVLARDSIAAGVEHESPGARSSSPNVRRRWGKREGKRLATLLGIDKRRIVDLIHSSSQLGPDLPALAEGLRRGYPERRLDGSILDHILHAECDDFDCTLAEISVDNRGWTEEQRSLQIRLLSAQERFLRQIESGPPREWPFGLLSRPGRLLIALLAAARCDVGQGELVWRLSAASADTSPTSAEGHTCGLIISGLHVVKGHRGYHSRVTGSMDSLGAYGLPPMLLRPTTRPPRSTSPSTEEGIYCTAIVSRNLGHLIDVELAVEDGETRIPLPPMGAFILLVTP</sequence>
<proteinExistence type="predicted"/>